<organism evidence="1 2">
    <name type="scientific">Methylovorus glucosotrophus (strain SIP3-4)</name>
    <dbReference type="NCBI Taxonomy" id="582744"/>
    <lineage>
        <taxon>Bacteria</taxon>
        <taxon>Pseudomonadati</taxon>
        <taxon>Pseudomonadota</taxon>
        <taxon>Betaproteobacteria</taxon>
        <taxon>Nitrosomonadales</taxon>
        <taxon>Methylophilaceae</taxon>
        <taxon>Methylovorus</taxon>
    </lineage>
</organism>
<dbReference type="KEGG" id="mei:Msip34_2087"/>
<dbReference type="Gene3D" id="3.80.10.10">
    <property type="entry name" value="Ribonuclease Inhibitor"/>
    <property type="match status" value="1"/>
</dbReference>
<dbReference type="InterPro" id="IPR032675">
    <property type="entry name" value="LRR_dom_sf"/>
</dbReference>
<dbReference type="Proteomes" id="UP000002743">
    <property type="component" value="Chromosome"/>
</dbReference>
<evidence type="ECO:0000313" key="2">
    <source>
        <dbReference type="Proteomes" id="UP000002743"/>
    </source>
</evidence>
<reference evidence="2" key="1">
    <citation type="submission" date="2009-07" db="EMBL/GenBank/DDBJ databases">
        <title>Complete sequence of chromosome of Methylovorus sp. SIP3-4.</title>
        <authorList>
            <person name="Lucas S."/>
            <person name="Copeland A."/>
            <person name="Lapidus A."/>
            <person name="Glavina del Rio T."/>
            <person name="Tice H."/>
            <person name="Bruce D."/>
            <person name="Goodwin L."/>
            <person name="Pitluck S."/>
            <person name="Clum A."/>
            <person name="Larimer F."/>
            <person name="Land M."/>
            <person name="Hauser L."/>
            <person name="Kyrpides N."/>
            <person name="Mikhailova N."/>
            <person name="Kayluzhnaya M."/>
            <person name="Chistoserdova L."/>
        </authorList>
    </citation>
    <scope>NUCLEOTIDE SEQUENCE [LARGE SCALE GENOMIC DNA]</scope>
    <source>
        <strain evidence="2">SIP3-4</strain>
    </source>
</reference>
<gene>
    <name evidence="1" type="ordered locus">Msip34_2087</name>
</gene>
<dbReference type="OrthoDB" id="5344916at2"/>
<protein>
    <submittedName>
        <fullName evidence="1">Uncharacterized protein</fullName>
    </submittedName>
</protein>
<dbReference type="STRING" id="582744.Msip34_2087"/>
<dbReference type="RefSeq" id="WP_015830676.1">
    <property type="nucleotide sequence ID" value="NC_012969.1"/>
</dbReference>
<reference evidence="1 2" key="2">
    <citation type="journal article" date="2011" name="J. Bacteriol.">
        <title>Genomes of three methylotrophs from a single niche uncover genetic and metabolic divergence of Methylophilaceae.</title>
        <authorList>
            <person name="Lapidus A."/>
            <person name="Clum A."/>
            <person name="Labutti K."/>
            <person name="Kaluzhnaya M.G."/>
            <person name="Lim S."/>
            <person name="Beck D.A."/>
            <person name="Glavina Del Rio T."/>
            <person name="Nolan M."/>
            <person name="Mavromatis K."/>
            <person name="Huntemann M."/>
            <person name="Lucas S."/>
            <person name="Lidstrom M.E."/>
            <person name="Ivanova N."/>
            <person name="Chistoserdova L."/>
        </authorList>
    </citation>
    <scope>NUCLEOTIDE SEQUENCE [LARGE SCALE GENOMIC DNA]</scope>
    <source>
        <strain evidence="1 2">SIP3-4</strain>
    </source>
</reference>
<accession>C6X802</accession>
<proteinExistence type="predicted"/>
<name>C6X802_METGS</name>
<dbReference type="EMBL" id="CP001674">
    <property type="protein sequence ID" value="ACT51329.1"/>
    <property type="molecule type" value="Genomic_DNA"/>
</dbReference>
<sequence length="279" mass="32255">MSLEQENQFFKTRKEIDGWVYSNYSHNPKYTINDDLTVDWVGNLDISNLELKQIPIQFNKVSGDFRCSDNQLTSLKGCPLELGGNFDCSYNQLNSLEYAPIRIDGEFDCSYNKITTLQNSPREIRADFDCNDNQLTSLKFAPVKIGGGLFVQRNQIKDLEHVDIKTGDGIYCRENPFINNIYNELDPEEIKPYFESEKLANKLQAELPKQDDFRTIIDSKQIQDLHAQILERNKTVEIPDTYITEANKPKEDVKVIQNNEVVHQTVAPVQEIKPRRMKL</sequence>
<evidence type="ECO:0000313" key="1">
    <source>
        <dbReference type="EMBL" id="ACT51329.1"/>
    </source>
</evidence>
<dbReference type="eggNOG" id="COG4886">
    <property type="taxonomic scope" value="Bacteria"/>
</dbReference>
<dbReference type="HOGENOM" id="CLU_996805_0_0_4"/>
<dbReference type="AlphaFoldDB" id="C6X802"/>
<keyword evidence="2" id="KW-1185">Reference proteome</keyword>